<dbReference type="AlphaFoldDB" id="A0A2V1K1Y6"/>
<evidence type="ECO:0000313" key="2">
    <source>
        <dbReference type="Proteomes" id="UP000245212"/>
    </source>
</evidence>
<comment type="caution">
    <text evidence="1">The sequence shown here is derived from an EMBL/GenBank/DDBJ whole genome shotgun (WGS) entry which is preliminary data.</text>
</comment>
<protein>
    <submittedName>
        <fullName evidence="1">Uncharacterized protein</fullName>
    </submittedName>
</protein>
<sequence length="180" mass="20079">MNKQNISESNVSQPASSRLQIERRSIPYVINGKSNTCEQSEFIVDGQPLSTVLGFAGSRPWFGMTFLDSVKTARENQLQGFLGLCVPFNQFGSGRFVLYRCHCGSDYCGVISCELNVEGDRVCWRDIRYETDPEEAEDTDDDDDRISHVISDLYFDLAQYRASVNDFIAALDSGDGASTT</sequence>
<reference evidence="2" key="1">
    <citation type="submission" date="2018-05" db="EMBL/GenBank/DDBJ databases">
        <authorList>
            <person name="Li Y."/>
        </authorList>
    </citation>
    <scope>NUCLEOTIDE SEQUENCE [LARGE SCALE GENOMIC DNA]</scope>
    <source>
        <strain evidence="2">3d-2-2</strain>
    </source>
</reference>
<name>A0A2V1K1Y6_9BURK</name>
<dbReference type="Proteomes" id="UP000245212">
    <property type="component" value="Unassembled WGS sequence"/>
</dbReference>
<dbReference type="RefSeq" id="WP_109060647.1">
    <property type="nucleotide sequence ID" value="NZ_QETA01000001.1"/>
</dbReference>
<keyword evidence="2" id="KW-1185">Reference proteome</keyword>
<evidence type="ECO:0000313" key="1">
    <source>
        <dbReference type="EMBL" id="PWF25246.1"/>
    </source>
</evidence>
<dbReference type="EMBL" id="QETA01000001">
    <property type="protein sequence ID" value="PWF25246.1"/>
    <property type="molecule type" value="Genomic_DNA"/>
</dbReference>
<organism evidence="1 2">
    <name type="scientific">Corticimicrobacter populi</name>
    <dbReference type="NCBI Taxonomy" id="2175229"/>
    <lineage>
        <taxon>Bacteria</taxon>
        <taxon>Pseudomonadati</taxon>
        <taxon>Pseudomonadota</taxon>
        <taxon>Betaproteobacteria</taxon>
        <taxon>Burkholderiales</taxon>
        <taxon>Alcaligenaceae</taxon>
        <taxon>Corticimicrobacter</taxon>
    </lineage>
</organism>
<gene>
    <name evidence="1" type="ORF">DD235_03590</name>
</gene>
<accession>A0A2V1K1Y6</accession>
<proteinExistence type="predicted"/>